<dbReference type="Proteomes" id="UP000298438">
    <property type="component" value="Unassembled WGS sequence"/>
</dbReference>
<dbReference type="PANTHER" id="PTHR33525">
    <property type="match status" value="1"/>
</dbReference>
<dbReference type="SUPFAM" id="SSF109604">
    <property type="entry name" value="HD-domain/PDEase-like"/>
    <property type="match status" value="1"/>
</dbReference>
<protein>
    <submittedName>
        <fullName evidence="2">HDOD domain-containing protein</fullName>
    </submittedName>
</protein>
<dbReference type="Pfam" id="PF08668">
    <property type="entry name" value="HDOD"/>
    <property type="match status" value="1"/>
</dbReference>
<dbReference type="PROSITE" id="PS51833">
    <property type="entry name" value="HDOD"/>
    <property type="match status" value="1"/>
</dbReference>
<organism evidence="2 3">
    <name type="scientific">Zemynaea arenosa</name>
    <dbReference type="NCBI Taxonomy" id="2561931"/>
    <lineage>
        <taxon>Bacteria</taxon>
        <taxon>Pseudomonadati</taxon>
        <taxon>Pseudomonadota</taxon>
        <taxon>Betaproteobacteria</taxon>
        <taxon>Burkholderiales</taxon>
        <taxon>Oxalobacteraceae</taxon>
        <taxon>Telluria group</taxon>
        <taxon>Zemynaea</taxon>
    </lineage>
</organism>
<proteinExistence type="predicted"/>
<evidence type="ECO:0000313" key="2">
    <source>
        <dbReference type="EMBL" id="TFW19048.1"/>
    </source>
</evidence>
<comment type="caution">
    <text evidence="2">The sequence shown here is derived from an EMBL/GenBank/DDBJ whole genome shotgun (WGS) entry which is preliminary data.</text>
</comment>
<evidence type="ECO:0000313" key="3">
    <source>
        <dbReference type="Proteomes" id="UP000298438"/>
    </source>
</evidence>
<dbReference type="Gene3D" id="1.10.3210.10">
    <property type="entry name" value="Hypothetical protein af1432"/>
    <property type="match status" value="1"/>
</dbReference>
<sequence>MRRLEWTGHHDPSKPMIFRWLARLFGTNAPPPPALERGQDLVPQDLDNLAPAPLADTPRTDVELFADFYHWLTGENQQLPAIHIEKIILEELSRLAQNPEAAAGMVPRVPAVIPQLLRSLRDESMSGADLAKQISQDVVLVAEVVREANSPYYAPTAAVRNIEGAVMLLGQNGLRMLIARVAFRPIINQQGGYFAKLAAPAIWSQSEKCALAASLLSGGGPAQFEAYLAGLIENVGLMVAFRLIDQIYSDTALPQSDDFCRRFNTYARMLSARIARLWEIPASVVEAIEQAGEPDAPPLARLLACADRVSKLRMLVDAARICEDAPDVQALSTDERRVFAKLKEQEPD</sequence>
<dbReference type="AlphaFoldDB" id="A0A4Y9SG14"/>
<dbReference type="InterPro" id="IPR052340">
    <property type="entry name" value="RNase_Y/CdgJ"/>
</dbReference>
<keyword evidence="3" id="KW-1185">Reference proteome</keyword>
<gene>
    <name evidence="2" type="ORF">E4L96_12320</name>
</gene>
<name>A0A4Y9SG14_9BURK</name>
<accession>A0A4Y9SG14</accession>
<dbReference type="PANTHER" id="PTHR33525:SF6">
    <property type="entry name" value="HDOD DOMAIN-CONTAINING PROTEIN"/>
    <property type="match status" value="1"/>
</dbReference>
<dbReference type="OrthoDB" id="8770724at2"/>
<feature type="domain" description="HDOD" evidence="1">
    <location>
        <begin position="106"/>
        <end position="294"/>
    </location>
</feature>
<dbReference type="InterPro" id="IPR013976">
    <property type="entry name" value="HDOD"/>
</dbReference>
<dbReference type="EMBL" id="SPVF01000153">
    <property type="protein sequence ID" value="TFW19048.1"/>
    <property type="molecule type" value="Genomic_DNA"/>
</dbReference>
<reference evidence="2 3" key="1">
    <citation type="submission" date="2019-03" db="EMBL/GenBank/DDBJ databases">
        <title>Draft Genome Sequence of Massilia arenosa sp. nov., a Novel Massilia Species Isolated from a Sandy-loam Maize Soil.</title>
        <authorList>
            <person name="Raths R."/>
            <person name="Peta V."/>
            <person name="Bucking H."/>
        </authorList>
    </citation>
    <scope>NUCLEOTIDE SEQUENCE [LARGE SCALE GENOMIC DNA]</scope>
    <source>
        <strain evidence="2 3">MC02</strain>
    </source>
</reference>
<evidence type="ECO:0000259" key="1">
    <source>
        <dbReference type="PROSITE" id="PS51833"/>
    </source>
</evidence>